<dbReference type="PANTHER" id="PTHR39313">
    <property type="entry name" value="IM:7138239"/>
    <property type="match status" value="1"/>
</dbReference>
<dbReference type="Proteomes" id="UP000694521">
    <property type="component" value="Unplaced"/>
</dbReference>
<sequence>MNDICHVMLPLLFSFALIPESGKRITLGIGSRPCQLDLASAGAISREGEQGNLFEERGCCQRQRHFLHVGRDVSGSPVSVDVGKCRSTCPSQPISSHHPGLLGLSRRTSMLDFLRSKKLQVGHPEVPGAPRSCPPGSRCEPACIHVERLLLLEGDREVEVVDGCHCSAWPKECLRLPALKTFFPDSPWEVTVDVGRCSEPTYSAGSLFCMPTKFSTALVKNPRGGEVVQTLESCEMKEKCYRVSQVEYYYEIVHSSTGHREKRLKEIDVGRCLGSCSSGDPCLLRESQGGEKCLVWAEAASSHCAPHRYDVHMFRSHRDRIRTVVAIQQCKCRG</sequence>
<accession>A0A8B9E7T0</accession>
<dbReference type="PANTHER" id="PTHR39313:SF1">
    <property type="entry name" value="IM:7138239"/>
    <property type="match status" value="1"/>
</dbReference>
<reference evidence="1" key="1">
    <citation type="submission" date="2025-08" db="UniProtKB">
        <authorList>
            <consortium name="Ensembl"/>
        </authorList>
    </citation>
    <scope>IDENTIFICATION</scope>
</reference>
<dbReference type="Ensembl" id="ENSACDT00005021085.1">
    <property type="protein sequence ID" value="ENSACDP00005017555.1"/>
    <property type="gene ID" value="ENSACDG00005012792.1"/>
</dbReference>
<proteinExistence type="predicted"/>
<name>A0A8B9E7T0_ANSCY</name>
<protein>
    <submittedName>
        <fullName evidence="1">Uncharacterized protein</fullName>
    </submittedName>
</protein>
<evidence type="ECO:0000313" key="2">
    <source>
        <dbReference type="Proteomes" id="UP000694521"/>
    </source>
</evidence>
<reference evidence="1" key="2">
    <citation type="submission" date="2025-09" db="UniProtKB">
        <authorList>
            <consortium name="Ensembl"/>
        </authorList>
    </citation>
    <scope>IDENTIFICATION</scope>
</reference>
<dbReference type="AlphaFoldDB" id="A0A8B9E7T0"/>
<keyword evidence="2" id="KW-1185">Reference proteome</keyword>
<evidence type="ECO:0000313" key="1">
    <source>
        <dbReference type="Ensembl" id="ENSACDP00005017555.1"/>
    </source>
</evidence>
<dbReference type="OrthoDB" id="636685at2759"/>
<organism evidence="1 2">
    <name type="scientific">Anser cygnoides</name>
    <name type="common">Swan goose</name>
    <dbReference type="NCBI Taxonomy" id="8845"/>
    <lineage>
        <taxon>Eukaryota</taxon>
        <taxon>Metazoa</taxon>
        <taxon>Chordata</taxon>
        <taxon>Craniata</taxon>
        <taxon>Vertebrata</taxon>
        <taxon>Euteleostomi</taxon>
        <taxon>Archelosauria</taxon>
        <taxon>Archosauria</taxon>
        <taxon>Dinosauria</taxon>
        <taxon>Saurischia</taxon>
        <taxon>Theropoda</taxon>
        <taxon>Coelurosauria</taxon>
        <taxon>Aves</taxon>
        <taxon>Neognathae</taxon>
        <taxon>Galloanserae</taxon>
        <taxon>Anseriformes</taxon>
        <taxon>Anatidae</taxon>
        <taxon>Anserinae</taxon>
        <taxon>Anser</taxon>
    </lineage>
</organism>